<sequence length="100" mass="11600">MPVINPETLIYISADRTFNIRNSDIFRSSHRPTVIDPHPPFPLQCSGAKGLAFKLTIGCYDRPHPLSIFYMYASINLFWTVQLLWSSRHQNRETHLLLES</sequence>
<dbReference type="AlphaFoldDB" id="A0AAV4WWA8"/>
<evidence type="ECO:0000313" key="2">
    <source>
        <dbReference type="Proteomes" id="UP001054945"/>
    </source>
</evidence>
<protein>
    <submittedName>
        <fullName evidence="1">Uncharacterized protein</fullName>
    </submittedName>
</protein>
<keyword evidence="2" id="KW-1185">Reference proteome</keyword>
<dbReference type="EMBL" id="BPLR01016898">
    <property type="protein sequence ID" value="GIY87175.1"/>
    <property type="molecule type" value="Genomic_DNA"/>
</dbReference>
<comment type="caution">
    <text evidence="1">The sequence shown here is derived from an EMBL/GenBank/DDBJ whole genome shotgun (WGS) entry which is preliminary data.</text>
</comment>
<accession>A0AAV4WWA8</accession>
<name>A0AAV4WWA8_CAEEX</name>
<dbReference type="Proteomes" id="UP001054945">
    <property type="component" value="Unassembled WGS sequence"/>
</dbReference>
<reference evidence="1 2" key="1">
    <citation type="submission" date="2021-06" db="EMBL/GenBank/DDBJ databases">
        <title>Caerostris extrusa draft genome.</title>
        <authorList>
            <person name="Kono N."/>
            <person name="Arakawa K."/>
        </authorList>
    </citation>
    <scope>NUCLEOTIDE SEQUENCE [LARGE SCALE GENOMIC DNA]</scope>
</reference>
<gene>
    <name evidence="1" type="ORF">CEXT_480751</name>
</gene>
<evidence type="ECO:0000313" key="1">
    <source>
        <dbReference type="EMBL" id="GIY87175.1"/>
    </source>
</evidence>
<proteinExistence type="predicted"/>
<organism evidence="1 2">
    <name type="scientific">Caerostris extrusa</name>
    <name type="common">Bark spider</name>
    <name type="synonym">Caerostris bankana</name>
    <dbReference type="NCBI Taxonomy" id="172846"/>
    <lineage>
        <taxon>Eukaryota</taxon>
        <taxon>Metazoa</taxon>
        <taxon>Ecdysozoa</taxon>
        <taxon>Arthropoda</taxon>
        <taxon>Chelicerata</taxon>
        <taxon>Arachnida</taxon>
        <taxon>Araneae</taxon>
        <taxon>Araneomorphae</taxon>
        <taxon>Entelegynae</taxon>
        <taxon>Araneoidea</taxon>
        <taxon>Araneidae</taxon>
        <taxon>Caerostris</taxon>
    </lineage>
</organism>